<dbReference type="PANTHER" id="PTHR34287">
    <property type="entry name" value="OS06G0551500 PROTEIN-RELATED"/>
    <property type="match status" value="1"/>
</dbReference>
<dbReference type="PANTHER" id="PTHR34287:SF2">
    <property type="match status" value="1"/>
</dbReference>
<evidence type="ECO:0000313" key="2">
    <source>
        <dbReference type="EMBL" id="KAL0407446.1"/>
    </source>
</evidence>
<protein>
    <submittedName>
        <fullName evidence="2">Uncharacterized protein</fullName>
    </submittedName>
</protein>
<reference evidence="2" key="2">
    <citation type="journal article" date="2024" name="Plant">
        <title>Genomic evolution and insights into agronomic trait innovations of Sesamum species.</title>
        <authorList>
            <person name="Miao H."/>
            <person name="Wang L."/>
            <person name="Qu L."/>
            <person name="Liu H."/>
            <person name="Sun Y."/>
            <person name="Le M."/>
            <person name="Wang Q."/>
            <person name="Wei S."/>
            <person name="Zheng Y."/>
            <person name="Lin W."/>
            <person name="Duan Y."/>
            <person name="Cao H."/>
            <person name="Xiong S."/>
            <person name="Wang X."/>
            <person name="Wei L."/>
            <person name="Li C."/>
            <person name="Ma Q."/>
            <person name="Ju M."/>
            <person name="Zhao R."/>
            <person name="Li G."/>
            <person name="Mu C."/>
            <person name="Tian Q."/>
            <person name="Mei H."/>
            <person name="Zhang T."/>
            <person name="Gao T."/>
            <person name="Zhang H."/>
        </authorList>
    </citation>
    <scope>NUCLEOTIDE SEQUENCE</scope>
    <source>
        <strain evidence="2">KEN1</strain>
    </source>
</reference>
<feature type="compositionally biased region" description="Low complexity" evidence="1">
    <location>
        <begin position="1"/>
        <end position="13"/>
    </location>
</feature>
<sequence>MLSTSETSSSISSTDHHHHLTSPTSIQLVSKSVSRRLLAKFYDTSQFDFDYSQEGCVSSPKKRVSDFSREDFLRPRHGCQAKRSSPNAYGQKKILLLV</sequence>
<comment type="caution">
    <text evidence="2">The sequence shown here is derived from an EMBL/GenBank/DDBJ whole genome shotgun (WGS) entry which is preliminary data.</text>
</comment>
<evidence type="ECO:0000256" key="1">
    <source>
        <dbReference type="SAM" id="MobiDB-lite"/>
    </source>
</evidence>
<name>A0AAW2TVJ4_9LAMI</name>
<proteinExistence type="predicted"/>
<dbReference type="AlphaFoldDB" id="A0AAW2TVJ4"/>
<gene>
    <name evidence="2" type="ORF">Slati_4058500</name>
</gene>
<accession>A0AAW2TVJ4</accession>
<dbReference type="EMBL" id="JACGWN010000014">
    <property type="protein sequence ID" value="KAL0407446.1"/>
    <property type="molecule type" value="Genomic_DNA"/>
</dbReference>
<reference evidence="2" key="1">
    <citation type="submission" date="2020-06" db="EMBL/GenBank/DDBJ databases">
        <authorList>
            <person name="Li T."/>
            <person name="Hu X."/>
            <person name="Zhang T."/>
            <person name="Song X."/>
            <person name="Zhang H."/>
            <person name="Dai N."/>
            <person name="Sheng W."/>
            <person name="Hou X."/>
            <person name="Wei L."/>
        </authorList>
    </citation>
    <scope>NUCLEOTIDE SEQUENCE</scope>
    <source>
        <strain evidence="2">KEN1</strain>
        <tissue evidence="2">Leaf</tissue>
    </source>
</reference>
<organism evidence="2">
    <name type="scientific">Sesamum latifolium</name>
    <dbReference type="NCBI Taxonomy" id="2727402"/>
    <lineage>
        <taxon>Eukaryota</taxon>
        <taxon>Viridiplantae</taxon>
        <taxon>Streptophyta</taxon>
        <taxon>Embryophyta</taxon>
        <taxon>Tracheophyta</taxon>
        <taxon>Spermatophyta</taxon>
        <taxon>Magnoliopsida</taxon>
        <taxon>eudicotyledons</taxon>
        <taxon>Gunneridae</taxon>
        <taxon>Pentapetalae</taxon>
        <taxon>asterids</taxon>
        <taxon>lamiids</taxon>
        <taxon>Lamiales</taxon>
        <taxon>Pedaliaceae</taxon>
        <taxon>Sesamum</taxon>
    </lineage>
</organism>
<feature type="region of interest" description="Disordered" evidence="1">
    <location>
        <begin position="1"/>
        <end position="26"/>
    </location>
</feature>